<evidence type="ECO:0008006" key="3">
    <source>
        <dbReference type="Google" id="ProtNLM"/>
    </source>
</evidence>
<accession>A0A6G1L7R2</accession>
<gene>
    <name evidence="1" type="ORF">EJ03DRAFT_328475</name>
</gene>
<dbReference type="OrthoDB" id="5411518at2759"/>
<evidence type="ECO:0000313" key="2">
    <source>
        <dbReference type="Proteomes" id="UP000799436"/>
    </source>
</evidence>
<protein>
    <recommendedName>
        <fullName evidence="3">S-adenosyl-L-methionine-dependent methyltransferase</fullName>
    </recommendedName>
</protein>
<dbReference type="Proteomes" id="UP000799436">
    <property type="component" value="Unassembled WGS sequence"/>
</dbReference>
<dbReference type="EMBL" id="ML995846">
    <property type="protein sequence ID" value="KAF2768284.1"/>
    <property type="molecule type" value="Genomic_DNA"/>
</dbReference>
<dbReference type="PANTHER" id="PTHR39290:SF6">
    <property type="entry name" value="S-ADENOSYL-L-METHIONINE-DEPENDENT METHYLTRANSFERASES SUPERFAMILY PROTEIN"/>
    <property type="match status" value="1"/>
</dbReference>
<proteinExistence type="predicted"/>
<dbReference type="PANTHER" id="PTHR39290">
    <property type="entry name" value="C3H1-TYPE DOMAIN-CONTAINING PROTEIN-RELATED"/>
    <property type="match status" value="1"/>
</dbReference>
<evidence type="ECO:0000313" key="1">
    <source>
        <dbReference type="EMBL" id="KAF2768284.1"/>
    </source>
</evidence>
<reference evidence="1" key="1">
    <citation type="journal article" date="2020" name="Stud. Mycol.">
        <title>101 Dothideomycetes genomes: a test case for predicting lifestyles and emergence of pathogens.</title>
        <authorList>
            <person name="Haridas S."/>
            <person name="Albert R."/>
            <person name="Binder M."/>
            <person name="Bloem J."/>
            <person name="Labutti K."/>
            <person name="Salamov A."/>
            <person name="Andreopoulos B."/>
            <person name="Baker S."/>
            <person name="Barry K."/>
            <person name="Bills G."/>
            <person name="Bluhm B."/>
            <person name="Cannon C."/>
            <person name="Castanera R."/>
            <person name="Culley D."/>
            <person name="Daum C."/>
            <person name="Ezra D."/>
            <person name="Gonzalez J."/>
            <person name="Henrissat B."/>
            <person name="Kuo A."/>
            <person name="Liang C."/>
            <person name="Lipzen A."/>
            <person name="Lutzoni F."/>
            <person name="Magnuson J."/>
            <person name="Mondo S."/>
            <person name="Nolan M."/>
            <person name="Ohm R."/>
            <person name="Pangilinan J."/>
            <person name="Park H.-J."/>
            <person name="Ramirez L."/>
            <person name="Alfaro M."/>
            <person name="Sun H."/>
            <person name="Tritt A."/>
            <person name="Yoshinaga Y."/>
            <person name="Zwiers L.-H."/>
            <person name="Turgeon B."/>
            <person name="Goodwin S."/>
            <person name="Spatafora J."/>
            <person name="Crous P."/>
            <person name="Grigoriev I."/>
        </authorList>
    </citation>
    <scope>NUCLEOTIDE SEQUENCE</scope>
    <source>
        <strain evidence="1">CBS 116005</strain>
    </source>
</reference>
<dbReference type="SUPFAM" id="SSF53335">
    <property type="entry name" value="S-adenosyl-L-methionine-dependent methyltransferases"/>
    <property type="match status" value="1"/>
</dbReference>
<name>A0A6G1L7R2_9PEZI</name>
<organism evidence="1 2">
    <name type="scientific">Teratosphaeria nubilosa</name>
    <dbReference type="NCBI Taxonomy" id="161662"/>
    <lineage>
        <taxon>Eukaryota</taxon>
        <taxon>Fungi</taxon>
        <taxon>Dikarya</taxon>
        <taxon>Ascomycota</taxon>
        <taxon>Pezizomycotina</taxon>
        <taxon>Dothideomycetes</taxon>
        <taxon>Dothideomycetidae</taxon>
        <taxon>Mycosphaerellales</taxon>
        <taxon>Teratosphaeriaceae</taxon>
        <taxon>Teratosphaeria</taxon>
    </lineage>
</organism>
<keyword evidence="2" id="KW-1185">Reference proteome</keyword>
<dbReference type="AlphaFoldDB" id="A0A6G1L7R2"/>
<sequence>MMPSIPQKPQCEDSKTFSPDTYFEKWATGEFQPPYDNDYRKFIITTFGLAPSDDYGYMAQQAEVTLLHAQTVVDMGGQGNLHAWYFDEDGKRRLPAPTAADIKAYTDVFRHTTSTQKALVQVGSNAKQESIRLDVGKHLQSKYHPPAPEEKLVVSKIKAHTNPYFDVWAWTCQNLEWGGPEEGTVKVRHSHAILPILYHHFGCACPSYESLELIRQLAKGRKIVDLGSGNGYWTYMLRRLEPPPGKKVDKLEVLPVDNGMSEWRVMWVGDTVGADGEKWLRQNRGAESDLLLLVYPMVGTEFTSRMIRAYRGTTIICAGAQNTSGFTAFAKETIADWVAREMTGWERVLQIPLPSFAAKDEALFVFEKRE</sequence>
<dbReference type="InterPro" id="IPR029063">
    <property type="entry name" value="SAM-dependent_MTases_sf"/>
</dbReference>